<dbReference type="CDD" id="cd05018">
    <property type="entry name" value="CoxG"/>
    <property type="match status" value="1"/>
</dbReference>
<dbReference type="InterPro" id="IPR010419">
    <property type="entry name" value="CO_DH_gsu"/>
</dbReference>
<organism evidence="1 2">
    <name type="scientific">Alsobacter metallidurans</name>
    <dbReference type="NCBI Taxonomy" id="340221"/>
    <lineage>
        <taxon>Bacteria</taxon>
        <taxon>Pseudomonadati</taxon>
        <taxon>Pseudomonadota</taxon>
        <taxon>Alphaproteobacteria</taxon>
        <taxon>Hyphomicrobiales</taxon>
        <taxon>Alsobacteraceae</taxon>
        <taxon>Alsobacter</taxon>
    </lineage>
</organism>
<proteinExistence type="predicted"/>
<dbReference type="EMBL" id="BMES01000002">
    <property type="protein sequence ID" value="GGH26063.1"/>
    <property type="molecule type" value="Genomic_DNA"/>
</dbReference>
<dbReference type="Gene3D" id="3.30.530.20">
    <property type="match status" value="1"/>
</dbReference>
<protein>
    <submittedName>
        <fullName evidence="1">Carbon monoxide dehydrogenase</fullName>
    </submittedName>
</protein>
<accession>A0A917IAE2</accession>
<reference evidence="1" key="2">
    <citation type="submission" date="2020-09" db="EMBL/GenBank/DDBJ databases">
        <authorList>
            <person name="Sun Q."/>
            <person name="Zhou Y."/>
        </authorList>
    </citation>
    <scope>NUCLEOTIDE SEQUENCE</scope>
    <source>
        <strain evidence="1">CGMCC 1.12214</strain>
    </source>
</reference>
<name>A0A917IAE2_9HYPH</name>
<dbReference type="PANTHER" id="PTHR38588:SF1">
    <property type="entry name" value="BLL0334 PROTEIN"/>
    <property type="match status" value="1"/>
</dbReference>
<dbReference type="SUPFAM" id="SSF55961">
    <property type="entry name" value="Bet v1-like"/>
    <property type="match status" value="1"/>
</dbReference>
<dbReference type="Pfam" id="PF06240">
    <property type="entry name" value="COXG"/>
    <property type="match status" value="1"/>
</dbReference>
<gene>
    <name evidence="1" type="ORF">GCM10007036_33590</name>
</gene>
<dbReference type="AlphaFoldDB" id="A0A917IAE2"/>
<dbReference type="RefSeq" id="WP_188518860.1">
    <property type="nucleotide sequence ID" value="NZ_BMES01000002.1"/>
</dbReference>
<dbReference type="Proteomes" id="UP000603912">
    <property type="component" value="Unassembled WGS sequence"/>
</dbReference>
<sequence>MAMTMSGDFVLPADKATVWAKLNDPDVLRACIPGCQSLETTGDNGFAAVAKVKVGPVSATFKGKVTLSDIDPPNGYRITGEGEGGVAGFAKGGAVVKLEDAEGGTKLTYDVEAQIGGKLAQLGGRLINGVAKKMADEFFANFAKAVEPQAA</sequence>
<evidence type="ECO:0000313" key="2">
    <source>
        <dbReference type="Proteomes" id="UP000603912"/>
    </source>
</evidence>
<reference evidence="1" key="1">
    <citation type="journal article" date="2014" name="Int. J. Syst. Evol. Microbiol.">
        <title>Complete genome sequence of Corynebacterium casei LMG S-19264T (=DSM 44701T), isolated from a smear-ripened cheese.</title>
        <authorList>
            <consortium name="US DOE Joint Genome Institute (JGI-PGF)"/>
            <person name="Walter F."/>
            <person name="Albersmeier A."/>
            <person name="Kalinowski J."/>
            <person name="Ruckert C."/>
        </authorList>
    </citation>
    <scope>NUCLEOTIDE SEQUENCE</scope>
    <source>
        <strain evidence="1">CGMCC 1.12214</strain>
    </source>
</reference>
<comment type="caution">
    <text evidence="1">The sequence shown here is derived from an EMBL/GenBank/DDBJ whole genome shotgun (WGS) entry which is preliminary data.</text>
</comment>
<evidence type="ECO:0000313" key="1">
    <source>
        <dbReference type="EMBL" id="GGH26063.1"/>
    </source>
</evidence>
<keyword evidence="2" id="KW-1185">Reference proteome</keyword>
<dbReference type="PANTHER" id="PTHR38588">
    <property type="entry name" value="BLL0334 PROTEIN"/>
    <property type="match status" value="1"/>
</dbReference>
<dbReference type="InterPro" id="IPR023393">
    <property type="entry name" value="START-like_dom_sf"/>
</dbReference>